<evidence type="ECO:0000256" key="5">
    <source>
        <dbReference type="PROSITE-ProRule" id="PRU00196"/>
    </source>
</evidence>
<evidence type="ECO:0000256" key="3">
    <source>
        <dbReference type="ARBA" id="ARBA00023157"/>
    </source>
</evidence>
<dbReference type="EMBL" id="DS469533">
    <property type="protein sequence ID" value="EDO45725.1"/>
    <property type="molecule type" value="Genomic_DNA"/>
</dbReference>
<dbReference type="Gene3D" id="3.10.250.10">
    <property type="entry name" value="SRCR-like domain"/>
    <property type="match status" value="1"/>
</dbReference>
<dbReference type="PROSITE" id="PS50287">
    <property type="entry name" value="SRCR_2"/>
    <property type="match status" value="1"/>
</dbReference>
<organism evidence="8 9">
    <name type="scientific">Nematostella vectensis</name>
    <name type="common">Starlet sea anemone</name>
    <dbReference type="NCBI Taxonomy" id="45351"/>
    <lineage>
        <taxon>Eukaryota</taxon>
        <taxon>Metazoa</taxon>
        <taxon>Cnidaria</taxon>
        <taxon>Anthozoa</taxon>
        <taxon>Hexacorallia</taxon>
        <taxon>Actiniaria</taxon>
        <taxon>Edwardsiidae</taxon>
        <taxon>Nematostella</taxon>
    </lineage>
</organism>
<keyword evidence="1 6" id="KW-0732">Signal</keyword>
<dbReference type="AlphaFoldDB" id="A7RS16"/>
<keyword evidence="2" id="KW-0677">Repeat</keyword>
<name>A7RS16_NEMVE</name>
<evidence type="ECO:0000256" key="4">
    <source>
        <dbReference type="ARBA" id="ARBA00023180"/>
    </source>
</evidence>
<feature type="domain" description="SRCR" evidence="7">
    <location>
        <begin position="282"/>
        <end position="383"/>
    </location>
</feature>
<dbReference type="InterPro" id="IPR001190">
    <property type="entry name" value="SRCR"/>
</dbReference>
<evidence type="ECO:0000259" key="7">
    <source>
        <dbReference type="PROSITE" id="PS50287"/>
    </source>
</evidence>
<dbReference type="InParanoid" id="A7RS16"/>
<reference evidence="8 9" key="1">
    <citation type="journal article" date="2007" name="Science">
        <title>Sea anemone genome reveals ancestral eumetazoan gene repertoire and genomic organization.</title>
        <authorList>
            <person name="Putnam N.H."/>
            <person name="Srivastava M."/>
            <person name="Hellsten U."/>
            <person name="Dirks B."/>
            <person name="Chapman J."/>
            <person name="Salamov A."/>
            <person name="Terry A."/>
            <person name="Shapiro H."/>
            <person name="Lindquist E."/>
            <person name="Kapitonov V.V."/>
            <person name="Jurka J."/>
            <person name="Genikhovich G."/>
            <person name="Grigoriev I.V."/>
            <person name="Lucas S.M."/>
            <person name="Steele R.E."/>
            <person name="Finnerty J.R."/>
            <person name="Technau U."/>
            <person name="Martindale M.Q."/>
            <person name="Rokhsar D.S."/>
        </authorList>
    </citation>
    <scope>NUCLEOTIDE SEQUENCE [LARGE SCALE GENOMIC DNA]</scope>
    <source>
        <strain evidence="9">CH2 X CH6</strain>
    </source>
</reference>
<keyword evidence="4" id="KW-0325">Glycoprotein</keyword>
<feature type="chain" id="PRO_5002714667" description="SRCR domain-containing protein" evidence="6">
    <location>
        <begin position="21"/>
        <end position="569"/>
    </location>
</feature>
<evidence type="ECO:0000256" key="6">
    <source>
        <dbReference type="SAM" id="SignalP"/>
    </source>
</evidence>
<accession>A7RS16</accession>
<dbReference type="SUPFAM" id="SSF49899">
    <property type="entry name" value="Concanavalin A-like lectins/glucanases"/>
    <property type="match status" value="1"/>
</dbReference>
<dbReference type="InterPro" id="IPR013320">
    <property type="entry name" value="ConA-like_dom_sf"/>
</dbReference>
<protein>
    <recommendedName>
        <fullName evidence="7">SRCR domain-containing protein</fullName>
    </recommendedName>
</protein>
<comment type="caution">
    <text evidence="5">Lacks conserved residue(s) required for the propagation of feature annotation.</text>
</comment>
<sequence>MAWSLLLLLLKVLLIQGVVSLSCEFNKDFCGWQHPVNATDKWILISEQHGNYTTFFRNGQLIYPNFTGHGDLVLSYYLFSNSYEKNEELRVKVGNATLLSVFDESIYWPLSWNSSRLRVDADREKVIIEGIIRNNAVSRIVIDSIKFYEKNGNYTTFLRNGKLIYPNFTGHGDLVLSYYLFSNSYEKNEELRVKVGNATLLSVFDESIYWPLSWNSSRLRVDADREKVIIEGIIRNNAVSRIVIDSIKFYEKNETPFQFELGANISPETIKVFSHNFSLATIRLTEGYTHMDGDVEIQVDGRWGKICIGGGRIQEKLVAIVTCRYLGYEGDAYLITSPWQRIPRDAWMDLRSCDGTEASVTECVGTFDRYICPYHRKLAVNCNKAPCPGNCSCSGEAVNEIRCRKQDILPQELILIPYYTEKVHIHGVDWSMLKRIMENPANNKKRLKIRLLKHGKCDRASKYQGKCGSSGKFLFLSPQSSSGKTLSKFASLFTFMKKGVFRCWYYWNSKGDFHLTLCINIFVFALEQGRVAVKHRGRRLSGKRIWVSKTATGGGGEVEDGDFWEKGYR</sequence>
<dbReference type="SUPFAM" id="SSF56487">
    <property type="entry name" value="SRCR-like"/>
    <property type="match status" value="1"/>
</dbReference>
<dbReference type="Pfam" id="PF00530">
    <property type="entry name" value="SRCR"/>
    <property type="match status" value="1"/>
</dbReference>
<dbReference type="Gene3D" id="2.60.120.200">
    <property type="match status" value="1"/>
</dbReference>
<dbReference type="InterPro" id="IPR036772">
    <property type="entry name" value="SRCR-like_dom_sf"/>
</dbReference>
<evidence type="ECO:0000256" key="1">
    <source>
        <dbReference type="ARBA" id="ARBA00022729"/>
    </source>
</evidence>
<dbReference type="Proteomes" id="UP000001593">
    <property type="component" value="Unassembled WGS sequence"/>
</dbReference>
<keyword evidence="3 5" id="KW-1015">Disulfide bond</keyword>
<feature type="disulfide bond" evidence="5">
    <location>
        <begin position="353"/>
        <end position="363"/>
    </location>
</feature>
<dbReference type="PRINTS" id="PR00258">
    <property type="entry name" value="SPERACTRCPTR"/>
</dbReference>
<proteinExistence type="predicted"/>
<evidence type="ECO:0000313" key="8">
    <source>
        <dbReference type="EMBL" id="EDO45725.1"/>
    </source>
</evidence>
<evidence type="ECO:0000256" key="2">
    <source>
        <dbReference type="ARBA" id="ARBA00022737"/>
    </source>
</evidence>
<dbReference type="HOGENOM" id="CLU_479230_0_0_1"/>
<dbReference type="PANTHER" id="PTHR19331">
    <property type="entry name" value="SCAVENGER RECEPTOR DOMAIN-CONTAINING"/>
    <property type="match status" value="1"/>
</dbReference>
<gene>
    <name evidence="8" type="ORF">NEMVEDRAFT_v1g201280</name>
</gene>
<evidence type="ECO:0000313" key="9">
    <source>
        <dbReference type="Proteomes" id="UP000001593"/>
    </source>
</evidence>
<dbReference type="GO" id="GO:0016020">
    <property type="term" value="C:membrane"/>
    <property type="evidence" value="ECO:0007669"/>
    <property type="project" value="InterPro"/>
</dbReference>
<dbReference type="SMART" id="SM00202">
    <property type="entry name" value="SR"/>
    <property type="match status" value="1"/>
</dbReference>
<keyword evidence="9" id="KW-1185">Reference proteome</keyword>
<feature type="signal peptide" evidence="6">
    <location>
        <begin position="1"/>
        <end position="20"/>
    </location>
</feature>
<dbReference type="PANTHER" id="PTHR19331:SF465">
    <property type="entry name" value="EGG PEPTIDE SPERACT RECEPTOR"/>
    <property type="match status" value="1"/>
</dbReference>